<dbReference type="EMBL" id="MU863671">
    <property type="protein sequence ID" value="KAK4097644.1"/>
    <property type="molecule type" value="Genomic_DNA"/>
</dbReference>
<organism evidence="2 3">
    <name type="scientific">Parathielavia hyrcaniae</name>
    <dbReference type="NCBI Taxonomy" id="113614"/>
    <lineage>
        <taxon>Eukaryota</taxon>
        <taxon>Fungi</taxon>
        <taxon>Dikarya</taxon>
        <taxon>Ascomycota</taxon>
        <taxon>Pezizomycotina</taxon>
        <taxon>Sordariomycetes</taxon>
        <taxon>Sordariomycetidae</taxon>
        <taxon>Sordariales</taxon>
        <taxon>Chaetomiaceae</taxon>
        <taxon>Parathielavia</taxon>
    </lineage>
</organism>
<evidence type="ECO:0000256" key="1">
    <source>
        <dbReference type="SAM" id="MobiDB-lite"/>
    </source>
</evidence>
<protein>
    <submittedName>
        <fullName evidence="2">Uncharacterized protein</fullName>
    </submittedName>
</protein>
<reference evidence="2" key="2">
    <citation type="submission" date="2023-05" db="EMBL/GenBank/DDBJ databases">
        <authorList>
            <consortium name="Lawrence Berkeley National Laboratory"/>
            <person name="Steindorff A."/>
            <person name="Hensen N."/>
            <person name="Bonometti L."/>
            <person name="Westerberg I."/>
            <person name="Brannstrom I.O."/>
            <person name="Guillou S."/>
            <person name="Cros-Aarteil S."/>
            <person name="Calhoun S."/>
            <person name="Haridas S."/>
            <person name="Kuo A."/>
            <person name="Mondo S."/>
            <person name="Pangilinan J."/>
            <person name="Riley R."/>
            <person name="Labutti K."/>
            <person name="Andreopoulos B."/>
            <person name="Lipzen A."/>
            <person name="Chen C."/>
            <person name="Yanf M."/>
            <person name="Daum C."/>
            <person name="Ng V."/>
            <person name="Clum A."/>
            <person name="Ohm R."/>
            <person name="Martin F."/>
            <person name="Silar P."/>
            <person name="Natvig D."/>
            <person name="Lalanne C."/>
            <person name="Gautier V."/>
            <person name="Ament-Velasquez S.L."/>
            <person name="Kruys A."/>
            <person name="Hutchinson M.I."/>
            <person name="Powell A.J."/>
            <person name="Barry K."/>
            <person name="Miller A.N."/>
            <person name="Grigoriev I.V."/>
            <person name="Debuchy R."/>
            <person name="Gladieux P."/>
            <person name="Thoren M.H."/>
            <person name="Johannesson H."/>
        </authorList>
    </citation>
    <scope>NUCLEOTIDE SEQUENCE</scope>
    <source>
        <strain evidence="2">CBS 757.83</strain>
    </source>
</reference>
<name>A0AAN6PTG0_9PEZI</name>
<gene>
    <name evidence="2" type="ORF">N658DRAFT_500251</name>
</gene>
<keyword evidence="3" id="KW-1185">Reference proteome</keyword>
<reference evidence="2" key="1">
    <citation type="journal article" date="2023" name="Mol. Phylogenet. Evol.">
        <title>Genome-scale phylogeny and comparative genomics of the fungal order Sordariales.</title>
        <authorList>
            <person name="Hensen N."/>
            <person name="Bonometti L."/>
            <person name="Westerberg I."/>
            <person name="Brannstrom I.O."/>
            <person name="Guillou S."/>
            <person name="Cros-Aarteil S."/>
            <person name="Calhoun S."/>
            <person name="Haridas S."/>
            <person name="Kuo A."/>
            <person name="Mondo S."/>
            <person name="Pangilinan J."/>
            <person name="Riley R."/>
            <person name="LaButti K."/>
            <person name="Andreopoulos B."/>
            <person name="Lipzen A."/>
            <person name="Chen C."/>
            <person name="Yan M."/>
            <person name="Daum C."/>
            <person name="Ng V."/>
            <person name="Clum A."/>
            <person name="Steindorff A."/>
            <person name="Ohm R.A."/>
            <person name="Martin F."/>
            <person name="Silar P."/>
            <person name="Natvig D.O."/>
            <person name="Lalanne C."/>
            <person name="Gautier V."/>
            <person name="Ament-Velasquez S.L."/>
            <person name="Kruys A."/>
            <person name="Hutchinson M.I."/>
            <person name="Powell A.J."/>
            <person name="Barry K."/>
            <person name="Miller A.N."/>
            <person name="Grigoriev I.V."/>
            <person name="Debuchy R."/>
            <person name="Gladieux P."/>
            <person name="Hiltunen Thoren M."/>
            <person name="Johannesson H."/>
        </authorList>
    </citation>
    <scope>NUCLEOTIDE SEQUENCE</scope>
    <source>
        <strain evidence="2">CBS 757.83</strain>
    </source>
</reference>
<sequence length="143" mass="16070">MSANDNTNEDSQSGHQLTQLMQFLTTQLGAIQEGQSEQTRRLTEIEERQAQERETTQAHIKALQETIASLQATPATTPQSPTPPALPGFTVTPPSPPGQTKKKMTLPDPPRFDGNRKKFRNWRLEMEGKLRTYGCLLEVNWPV</sequence>
<proteinExistence type="predicted"/>
<feature type="region of interest" description="Disordered" evidence="1">
    <location>
        <begin position="28"/>
        <end position="54"/>
    </location>
</feature>
<accession>A0AAN6PTG0</accession>
<comment type="caution">
    <text evidence="2">The sequence shown here is derived from an EMBL/GenBank/DDBJ whole genome shotgun (WGS) entry which is preliminary data.</text>
</comment>
<evidence type="ECO:0000313" key="2">
    <source>
        <dbReference type="EMBL" id="KAK4097644.1"/>
    </source>
</evidence>
<feature type="region of interest" description="Disordered" evidence="1">
    <location>
        <begin position="72"/>
        <end position="115"/>
    </location>
</feature>
<dbReference type="AlphaFoldDB" id="A0AAN6PTG0"/>
<feature type="compositionally biased region" description="Basic and acidic residues" evidence="1">
    <location>
        <begin position="38"/>
        <end position="54"/>
    </location>
</feature>
<evidence type="ECO:0000313" key="3">
    <source>
        <dbReference type="Proteomes" id="UP001305647"/>
    </source>
</evidence>
<dbReference type="Proteomes" id="UP001305647">
    <property type="component" value="Unassembled WGS sequence"/>
</dbReference>